<dbReference type="EnsemblPlants" id="MELO3C008577.2.1">
    <property type="protein sequence ID" value="MELO3C008577.2.1"/>
    <property type="gene ID" value="MELO3C008577.2"/>
</dbReference>
<proteinExistence type="predicted"/>
<sequence>MKARLHTAERSRLEGKQQLEKLARKLEEGKDRLSLDRTMGDTGGQRLTQLNRNSAD</sequence>
<feature type="compositionally biased region" description="Basic and acidic residues" evidence="1">
    <location>
        <begin position="30"/>
        <end position="39"/>
    </location>
</feature>
<organism evidence="2">
    <name type="scientific">Cucumis melo</name>
    <name type="common">Muskmelon</name>
    <dbReference type="NCBI Taxonomy" id="3656"/>
    <lineage>
        <taxon>Eukaryota</taxon>
        <taxon>Viridiplantae</taxon>
        <taxon>Streptophyta</taxon>
        <taxon>Embryophyta</taxon>
        <taxon>Tracheophyta</taxon>
        <taxon>Spermatophyta</taxon>
        <taxon>Magnoliopsida</taxon>
        <taxon>eudicotyledons</taxon>
        <taxon>Gunneridae</taxon>
        <taxon>Pentapetalae</taxon>
        <taxon>rosids</taxon>
        <taxon>fabids</taxon>
        <taxon>Cucurbitales</taxon>
        <taxon>Cucurbitaceae</taxon>
        <taxon>Benincaseae</taxon>
        <taxon>Cucumis</taxon>
    </lineage>
</organism>
<feature type="compositionally biased region" description="Polar residues" evidence="1">
    <location>
        <begin position="45"/>
        <end position="56"/>
    </location>
</feature>
<evidence type="ECO:0000313" key="2">
    <source>
        <dbReference type="EnsemblPlants" id="MELO3C008577.2.1"/>
    </source>
</evidence>
<evidence type="ECO:0000256" key="1">
    <source>
        <dbReference type="SAM" id="MobiDB-lite"/>
    </source>
</evidence>
<dbReference type="Gramene" id="MELO3C008577.2.1">
    <property type="protein sequence ID" value="MELO3C008577.2.1"/>
    <property type="gene ID" value="MELO3C008577.2"/>
</dbReference>
<protein>
    <submittedName>
        <fullName evidence="2">Uncharacterized protein</fullName>
    </submittedName>
</protein>
<dbReference type="AlphaFoldDB" id="A0A9I9CUG9"/>
<name>A0A9I9CUG9_CUCME</name>
<reference evidence="2" key="1">
    <citation type="submission" date="2023-03" db="UniProtKB">
        <authorList>
            <consortium name="EnsemblPlants"/>
        </authorList>
    </citation>
    <scope>IDENTIFICATION</scope>
</reference>
<accession>A0A9I9CUG9</accession>
<feature type="region of interest" description="Disordered" evidence="1">
    <location>
        <begin position="30"/>
        <end position="56"/>
    </location>
</feature>